<dbReference type="PANTHER" id="PTHR30506">
    <property type="entry name" value="INNER MEMBRANE PROTEIN"/>
    <property type="match status" value="1"/>
</dbReference>
<comment type="subcellular location">
    <subcellularLocation>
        <location evidence="1">Cell membrane</location>
        <topology evidence="1">Multi-pass membrane protein</topology>
    </subcellularLocation>
</comment>
<keyword evidence="3" id="KW-1003">Cell membrane</keyword>
<evidence type="ECO:0000313" key="9">
    <source>
        <dbReference type="EMBL" id="ROT87355.1"/>
    </source>
</evidence>
<accession>A0A423UF77</accession>
<dbReference type="AlphaFoldDB" id="A0A423UF77"/>
<protein>
    <recommendedName>
        <fullName evidence="8">Glycine transporter domain-containing protein</fullName>
    </recommendedName>
</protein>
<comment type="similarity">
    <text evidence="2">Belongs to the UPF0126 family.</text>
</comment>
<keyword evidence="4 7" id="KW-0812">Transmembrane</keyword>
<dbReference type="PANTHER" id="PTHR30506:SF3">
    <property type="entry name" value="UPF0126 INNER MEMBRANE PROTEIN YADS-RELATED"/>
    <property type="match status" value="1"/>
</dbReference>
<dbReference type="GO" id="GO:0005886">
    <property type="term" value="C:plasma membrane"/>
    <property type="evidence" value="ECO:0007669"/>
    <property type="project" value="UniProtKB-SubCell"/>
</dbReference>
<feature type="transmembrane region" description="Helical" evidence="7">
    <location>
        <begin position="12"/>
        <end position="30"/>
    </location>
</feature>
<feature type="transmembrane region" description="Helical" evidence="7">
    <location>
        <begin position="37"/>
        <end position="54"/>
    </location>
</feature>
<dbReference type="Pfam" id="PF03458">
    <property type="entry name" value="Gly_transporter"/>
    <property type="match status" value="2"/>
</dbReference>
<evidence type="ECO:0000256" key="3">
    <source>
        <dbReference type="ARBA" id="ARBA00022475"/>
    </source>
</evidence>
<dbReference type="RefSeq" id="WP_123644660.1">
    <property type="nucleotide sequence ID" value="NZ_JAKDJM010000043.1"/>
</dbReference>
<evidence type="ECO:0000313" key="10">
    <source>
        <dbReference type="Proteomes" id="UP000285266"/>
    </source>
</evidence>
<evidence type="ECO:0000256" key="6">
    <source>
        <dbReference type="ARBA" id="ARBA00023136"/>
    </source>
</evidence>
<keyword evidence="6 7" id="KW-0472">Membrane</keyword>
<feature type="transmembrane region" description="Helical" evidence="7">
    <location>
        <begin position="93"/>
        <end position="110"/>
    </location>
</feature>
<evidence type="ECO:0000256" key="5">
    <source>
        <dbReference type="ARBA" id="ARBA00022989"/>
    </source>
</evidence>
<evidence type="ECO:0000259" key="8">
    <source>
        <dbReference type="Pfam" id="PF03458"/>
    </source>
</evidence>
<evidence type="ECO:0000256" key="1">
    <source>
        <dbReference type="ARBA" id="ARBA00004651"/>
    </source>
</evidence>
<organism evidence="9 10">
    <name type="scientific">Bifidobacterium mongoliense</name>
    <dbReference type="NCBI Taxonomy" id="518643"/>
    <lineage>
        <taxon>Bacteria</taxon>
        <taxon>Bacillati</taxon>
        <taxon>Actinomycetota</taxon>
        <taxon>Actinomycetes</taxon>
        <taxon>Bifidobacteriales</taxon>
        <taxon>Bifidobacteriaceae</taxon>
        <taxon>Bifidobacterium</taxon>
    </lineage>
</organism>
<comment type="caution">
    <text evidence="9">The sequence shown here is derived from an EMBL/GenBank/DDBJ whole genome shotgun (WGS) entry which is preliminary data.</text>
</comment>
<evidence type="ECO:0000256" key="4">
    <source>
        <dbReference type="ARBA" id="ARBA00022692"/>
    </source>
</evidence>
<dbReference type="InterPro" id="IPR005115">
    <property type="entry name" value="Gly_transporter"/>
</dbReference>
<feature type="transmembrane region" description="Helical" evidence="7">
    <location>
        <begin position="66"/>
        <end position="86"/>
    </location>
</feature>
<dbReference type="EMBL" id="QRAJ01000002">
    <property type="protein sequence ID" value="ROT87355.1"/>
    <property type="molecule type" value="Genomic_DNA"/>
</dbReference>
<feature type="transmembrane region" description="Helical" evidence="7">
    <location>
        <begin position="157"/>
        <end position="176"/>
    </location>
</feature>
<name>A0A423UF77_9BIFI</name>
<reference evidence="9 10" key="1">
    <citation type="submission" date="2018-07" db="EMBL/GenBank/DDBJ databases">
        <title>The role of parmesan cheese in vectoring bovine microbiota.</title>
        <authorList>
            <person name="Lugli G.A."/>
            <person name="Milani C."/>
        </authorList>
    </citation>
    <scope>NUCLEOTIDE SEQUENCE [LARGE SCALE GENOMIC DNA]</scope>
    <source>
        <strain evidence="9 10">BMONG18</strain>
    </source>
</reference>
<proteinExistence type="inferred from homology"/>
<dbReference type="Proteomes" id="UP000285266">
    <property type="component" value="Unassembled WGS sequence"/>
</dbReference>
<keyword evidence="5 7" id="KW-1133">Transmembrane helix</keyword>
<feature type="domain" description="Glycine transporter" evidence="8">
    <location>
        <begin position="13"/>
        <end position="87"/>
    </location>
</feature>
<gene>
    <name evidence="9" type="ORF">BMONG18_0522</name>
</gene>
<feature type="transmembrane region" description="Helical" evidence="7">
    <location>
        <begin position="116"/>
        <end position="136"/>
    </location>
</feature>
<feature type="transmembrane region" description="Helical" evidence="7">
    <location>
        <begin position="188"/>
        <end position="207"/>
    </location>
</feature>
<sequence>MEPVLEANTFFMIIEYLAIFSCGLAGGLLAVRKGYDLFAIIITSWLTGLGGGIVRDVLLGIFPPAGVSDTGLVLVALASSFVVAVIHPEVDRLRWTMLVADALALGLFAVNGTSKALLYHTSAMTAVFLGMFTALGGGLIRDMLLNEVPSVIKDRHWYAVPSLVGCVLTVAVYEAASSGWIGQTWEMLADVLIVLIVVAMRLLSVLYDIKLPGALQRHETHLPPRVPAFRRSTVARRTRSHSKRH</sequence>
<evidence type="ECO:0000256" key="2">
    <source>
        <dbReference type="ARBA" id="ARBA00008193"/>
    </source>
</evidence>
<evidence type="ECO:0000256" key="7">
    <source>
        <dbReference type="SAM" id="Phobius"/>
    </source>
</evidence>
<feature type="domain" description="Glycine transporter" evidence="8">
    <location>
        <begin position="99"/>
        <end position="173"/>
    </location>
</feature>